<evidence type="ECO:0000313" key="4">
    <source>
        <dbReference type="Proteomes" id="UP001601444"/>
    </source>
</evidence>
<name>A0ABW6PRF7_9NOCA</name>
<evidence type="ECO:0000259" key="2">
    <source>
        <dbReference type="Pfam" id="PF00582"/>
    </source>
</evidence>
<dbReference type="PRINTS" id="PR01438">
    <property type="entry name" value="UNVRSLSTRESS"/>
</dbReference>
<dbReference type="InterPro" id="IPR014729">
    <property type="entry name" value="Rossmann-like_a/b/a_fold"/>
</dbReference>
<dbReference type="PANTHER" id="PTHR46268:SF6">
    <property type="entry name" value="UNIVERSAL STRESS PROTEIN UP12"/>
    <property type="match status" value="1"/>
</dbReference>
<dbReference type="Proteomes" id="UP001601444">
    <property type="component" value="Unassembled WGS sequence"/>
</dbReference>
<dbReference type="Gene3D" id="3.40.50.620">
    <property type="entry name" value="HUPs"/>
    <property type="match status" value="2"/>
</dbReference>
<dbReference type="InterPro" id="IPR006016">
    <property type="entry name" value="UspA"/>
</dbReference>
<feature type="domain" description="UspA" evidence="2">
    <location>
        <begin position="155"/>
        <end position="286"/>
    </location>
</feature>
<dbReference type="PANTHER" id="PTHR46268">
    <property type="entry name" value="STRESS RESPONSE PROTEIN NHAX"/>
    <property type="match status" value="1"/>
</dbReference>
<evidence type="ECO:0000256" key="1">
    <source>
        <dbReference type="ARBA" id="ARBA00008791"/>
    </source>
</evidence>
<gene>
    <name evidence="3" type="ORF">ACFYTF_19425</name>
</gene>
<feature type="domain" description="UspA" evidence="2">
    <location>
        <begin position="8"/>
        <end position="142"/>
    </location>
</feature>
<accession>A0ABW6PRF7</accession>
<reference evidence="3 4" key="1">
    <citation type="submission" date="2024-10" db="EMBL/GenBank/DDBJ databases">
        <title>The Natural Products Discovery Center: Release of the First 8490 Sequenced Strains for Exploring Actinobacteria Biosynthetic Diversity.</title>
        <authorList>
            <person name="Kalkreuter E."/>
            <person name="Kautsar S.A."/>
            <person name="Yang D."/>
            <person name="Bader C.D."/>
            <person name="Teijaro C.N."/>
            <person name="Fluegel L."/>
            <person name="Davis C.M."/>
            <person name="Simpson J.R."/>
            <person name="Lauterbach L."/>
            <person name="Steele A.D."/>
            <person name="Gui C."/>
            <person name="Meng S."/>
            <person name="Li G."/>
            <person name="Viehrig K."/>
            <person name="Ye F."/>
            <person name="Su P."/>
            <person name="Kiefer A.F."/>
            <person name="Nichols A."/>
            <person name="Cepeda A.J."/>
            <person name="Yan W."/>
            <person name="Fan B."/>
            <person name="Jiang Y."/>
            <person name="Adhikari A."/>
            <person name="Zheng C.-J."/>
            <person name="Schuster L."/>
            <person name="Cowan T.M."/>
            <person name="Smanski M.J."/>
            <person name="Chevrette M.G."/>
            <person name="De Carvalho L.P.S."/>
            <person name="Shen B."/>
        </authorList>
    </citation>
    <scope>NUCLEOTIDE SEQUENCE [LARGE SCALE GENOMIC DNA]</scope>
    <source>
        <strain evidence="3 4">NPDC004045</strain>
    </source>
</reference>
<organism evidence="3 4">
    <name type="scientific">Nocardia thailandica</name>
    <dbReference type="NCBI Taxonomy" id="257275"/>
    <lineage>
        <taxon>Bacteria</taxon>
        <taxon>Bacillati</taxon>
        <taxon>Actinomycetota</taxon>
        <taxon>Actinomycetes</taxon>
        <taxon>Mycobacteriales</taxon>
        <taxon>Nocardiaceae</taxon>
        <taxon>Nocardia</taxon>
    </lineage>
</organism>
<dbReference type="Pfam" id="PF00582">
    <property type="entry name" value="Usp"/>
    <property type="match status" value="2"/>
</dbReference>
<dbReference type="SUPFAM" id="SSF52402">
    <property type="entry name" value="Adenine nucleotide alpha hydrolases-like"/>
    <property type="match status" value="2"/>
</dbReference>
<keyword evidence="4" id="KW-1185">Reference proteome</keyword>
<dbReference type="RefSeq" id="WP_387701495.1">
    <property type="nucleotide sequence ID" value="NZ_JBIAMX010000012.1"/>
</dbReference>
<protein>
    <submittedName>
        <fullName evidence="3">Universal stress protein</fullName>
    </submittedName>
</protein>
<sequence length="289" mass="30121">MTTPTGHRPVLAAVDGSASSYQAVGWAAAEAVLHDRALHILTSAEPAPGPAPDPAETERRRADADRILGEAAWIARAAVPDRDLAITTEVCAEAAVPLLIARSADAAILVVGSRGRGAFQRSLLGSVSTAVTRHARCPVAVVQDFAALDPVTRTRPVLVGVDGTANSAPAVALAFEEAARREVGLIALHAFSDSSDLPALGWEIGRGSAEADLAQMLAGYGERYPRVPVRRVVVANRPVRSLYDESASAQLLVVGSHGRGGFASMMLGSTSTALLYTVDIPVIVVRERG</sequence>
<proteinExistence type="inferred from homology"/>
<comment type="caution">
    <text evidence="3">The sequence shown here is derived from an EMBL/GenBank/DDBJ whole genome shotgun (WGS) entry which is preliminary data.</text>
</comment>
<evidence type="ECO:0000313" key="3">
    <source>
        <dbReference type="EMBL" id="MFF0545005.1"/>
    </source>
</evidence>
<dbReference type="EMBL" id="JBIAMX010000012">
    <property type="protein sequence ID" value="MFF0545005.1"/>
    <property type="molecule type" value="Genomic_DNA"/>
</dbReference>
<dbReference type="InterPro" id="IPR006015">
    <property type="entry name" value="Universal_stress_UspA"/>
</dbReference>
<comment type="similarity">
    <text evidence="1">Belongs to the universal stress protein A family.</text>
</comment>